<proteinExistence type="predicted"/>
<evidence type="ECO:0008006" key="4">
    <source>
        <dbReference type="Google" id="ProtNLM"/>
    </source>
</evidence>
<organism evidence="2 3">
    <name type="scientific">Hymenobacter duratus</name>
    <dbReference type="NCBI Taxonomy" id="2771356"/>
    <lineage>
        <taxon>Bacteria</taxon>
        <taxon>Pseudomonadati</taxon>
        <taxon>Bacteroidota</taxon>
        <taxon>Cytophagia</taxon>
        <taxon>Cytophagales</taxon>
        <taxon>Hymenobacteraceae</taxon>
        <taxon>Hymenobacter</taxon>
    </lineage>
</organism>
<keyword evidence="1" id="KW-0812">Transmembrane</keyword>
<evidence type="ECO:0000313" key="3">
    <source>
        <dbReference type="Proteomes" id="UP000642468"/>
    </source>
</evidence>
<evidence type="ECO:0000256" key="1">
    <source>
        <dbReference type="SAM" id="Phobius"/>
    </source>
</evidence>
<sequence length="261" mass="28450">MSSLVLFVLCLLGSCAVVLAVLVLEFLLFTKGNDGIQSGSSFLLFFSLFLGVCGLIISCINRCFRCMMAILLGLSPVELLAYFIYAVGGWAPYLSPPSPPQVSAEDQQALIMARREALARTHLAEQEAVARNYPYTGRDSTQPYYTADQMPSLTGKAEYRPQQSASYVELAQLLHRHAIPRLDPTEQHLDTIPVGFTVGPYGGIFQAQIQYGEIPETGAHTRAEAAVLQAVSKLPRLHPGRIHGQPVSVRIVVAVPLAVPR</sequence>
<accession>A0ABR8JKC5</accession>
<gene>
    <name evidence="2" type="ORF">IC231_19920</name>
</gene>
<feature type="transmembrane region" description="Helical" evidence="1">
    <location>
        <begin position="36"/>
        <end position="57"/>
    </location>
</feature>
<feature type="transmembrane region" description="Helical" evidence="1">
    <location>
        <begin position="69"/>
        <end position="93"/>
    </location>
</feature>
<dbReference type="EMBL" id="JACWZZ010000007">
    <property type="protein sequence ID" value="MBD2717319.1"/>
    <property type="molecule type" value="Genomic_DNA"/>
</dbReference>
<reference evidence="2 3" key="1">
    <citation type="submission" date="2020-09" db="EMBL/GenBank/DDBJ databases">
        <authorList>
            <person name="Kim M.K."/>
        </authorList>
    </citation>
    <scope>NUCLEOTIDE SEQUENCE [LARGE SCALE GENOMIC DNA]</scope>
    <source>
        <strain evidence="2 3">BT646</strain>
    </source>
</reference>
<dbReference type="RefSeq" id="WP_190786220.1">
    <property type="nucleotide sequence ID" value="NZ_JACWZZ010000007.1"/>
</dbReference>
<keyword evidence="1" id="KW-0472">Membrane</keyword>
<evidence type="ECO:0000313" key="2">
    <source>
        <dbReference type="EMBL" id="MBD2717319.1"/>
    </source>
</evidence>
<keyword evidence="1" id="KW-1133">Transmembrane helix</keyword>
<protein>
    <recommendedName>
        <fullName evidence="4">TonB C-terminal domain-containing protein</fullName>
    </recommendedName>
</protein>
<dbReference type="Proteomes" id="UP000642468">
    <property type="component" value="Unassembled WGS sequence"/>
</dbReference>
<keyword evidence="3" id="KW-1185">Reference proteome</keyword>
<comment type="caution">
    <text evidence="2">The sequence shown here is derived from an EMBL/GenBank/DDBJ whole genome shotgun (WGS) entry which is preliminary data.</text>
</comment>
<name>A0ABR8JKC5_9BACT</name>